<proteinExistence type="predicted"/>
<gene>
    <name evidence="1" type="ORF">L6164_012623</name>
</gene>
<name>A0ACB9P9N0_BAUVA</name>
<dbReference type="EMBL" id="CM039430">
    <property type="protein sequence ID" value="KAI4345507.1"/>
    <property type="molecule type" value="Genomic_DNA"/>
</dbReference>
<comment type="caution">
    <text evidence="1">The sequence shown here is derived from an EMBL/GenBank/DDBJ whole genome shotgun (WGS) entry which is preliminary data.</text>
</comment>
<protein>
    <submittedName>
        <fullName evidence="1">Uncharacterized protein</fullName>
    </submittedName>
</protein>
<evidence type="ECO:0000313" key="1">
    <source>
        <dbReference type="EMBL" id="KAI4345507.1"/>
    </source>
</evidence>
<evidence type="ECO:0000313" key="2">
    <source>
        <dbReference type="Proteomes" id="UP000828941"/>
    </source>
</evidence>
<keyword evidence="2" id="KW-1185">Reference proteome</keyword>
<dbReference type="Proteomes" id="UP000828941">
    <property type="component" value="Chromosome 5"/>
</dbReference>
<accession>A0ACB9P9N0</accession>
<sequence>MAKGALVKEMGLMRMVGEEVNINKQSTERVEVKLTKGGRVVGAFWAWSGCGTCDYKGTMAVSVPEEWCSVIGPRHWKSLRIDS</sequence>
<reference evidence="1 2" key="1">
    <citation type="journal article" date="2022" name="DNA Res.">
        <title>Chromosomal-level genome assembly of the orchid tree Bauhinia variegata (Leguminosae; Cercidoideae) supports the allotetraploid origin hypothesis of Bauhinia.</title>
        <authorList>
            <person name="Zhong Y."/>
            <person name="Chen Y."/>
            <person name="Zheng D."/>
            <person name="Pang J."/>
            <person name="Liu Y."/>
            <person name="Luo S."/>
            <person name="Meng S."/>
            <person name="Qian L."/>
            <person name="Wei D."/>
            <person name="Dai S."/>
            <person name="Zhou R."/>
        </authorList>
    </citation>
    <scope>NUCLEOTIDE SEQUENCE [LARGE SCALE GENOMIC DNA]</scope>
    <source>
        <strain evidence="1">BV-YZ2020</strain>
    </source>
</reference>
<organism evidence="1 2">
    <name type="scientific">Bauhinia variegata</name>
    <name type="common">Purple orchid tree</name>
    <name type="synonym">Phanera variegata</name>
    <dbReference type="NCBI Taxonomy" id="167791"/>
    <lineage>
        <taxon>Eukaryota</taxon>
        <taxon>Viridiplantae</taxon>
        <taxon>Streptophyta</taxon>
        <taxon>Embryophyta</taxon>
        <taxon>Tracheophyta</taxon>
        <taxon>Spermatophyta</taxon>
        <taxon>Magnoliopsida</taxon>
        <taxon>eudicotyledons</taxon>
        <taxon>Gunneridae</taxon>
        <taxon>Pentapetalae</taxon>
        <taxon>rosids</taxon>
        <taxon>fabids</taxon>
        <taxon>Fabales</taxon>
        <taxon>Fabaceae</taxon>
        <taxon>Cercidoideae</taxon>
        <taxon>Cercideae</taxon>
        <taxon>Bauhiniinae</taxon>
        <taxon>Bauhinia</taxon>
    </lineage>
</organism>